<dbReference type="EMBL" id="UINC01017960">
    <property type="protein sequence ID" value="SVA75004.1"/>
    <property type="molecule type" value="Genomic_DNA"/>
</dbReference>
<gene>
    <name evidence="1" type="ORF">METZ01_LOCUS127858</name>
</gene>
<evidence type="ECO:0000313" key="1">
    <source>
        <dbReference type="EMBL" id="SVA75004.1"/>
    </source>
</evidence>
<name>A0A381YDB8_9ZZZZ</name>
<feature type="non-terminal residue" evidence="1">
    <location>
        <position position="1"/>
    </location>
</feature>
<protein>
    <submittedName>
        <fullName evidence="1">Uncharacterized protein</fullName>
    </submittedName>
</protein>
<sequence length="61" mass="7275">VEKDIFTKDTTSIEQLAHPYALYSFKDSPKVFYFVLKLLPTISLQYFMDTAKCLRYNFEKK</sequence>
<reference evidence="1" key="1">
    <citation type="submission" date="2018-05" db="EMBL/GenBank/DDBJ databases">
        <authorList>
            <person name="Lanie J.A."/>
            <person name="Ng W.-L."/>
            <person name="Kazmierczak K.M."/>
            <person name="Andrzejewski T.M."/>
            <person name="Davidsen T.M."/>
            <person name="Wayne K.J."/>
            <person name="Tettelin H."/>
            <person name="Glass J.I."/>
            <person name="Rusch D."/>
            <person name="Podicherti R."/>
            <person name="Tsui H.-C.T."/>
            <person name="Winkler M.E."/>
        </authorList>
    </citation>
    <scope>NUCLEOTIDE SEQUENCE</scope>
</reference>
<organism evidence="1">
    <name type="scientific">marine metagenome</name>
    <dbReference type="NCBI Taxonomy" id="408172"/>
    <lineage>
        <taxon>unclassified sequences</taxon>
        <taxon>metagenomes</taxon>
        <taxon>ecological metagenomes</taxon>
    </lineage>
</organism>
<proteinExistence type="predicted"/>
<dbReference type="AlphaFoldDB" id="A0A381YDB8"/>
<accession>A0A381YDB8</accession>